<organism evidence="3 4">
    <name type="scientific">Micromonospora radicis</name>
    <dbReference type="NCBI Taxonomy" id="1894971"/>
    <lineage>
        <taxon>Bacteria</taxon>
        <taxon>Bacillati</taxon>
        <taxon>Actinomycetota</taxon>
        <taxon>Actinomycetes</taxon>
        <taxon>Micromonosporales</taxon>
        <taxon>Micromonosporaceae</taxon>
        <taxon>Micromonospora</taxon>
    </lineage>
</organism>
<evidence type="ECO:0000313" key="3">
    <source>
        <dbReference type="EMBL" id="RIV39936.1"/>
    </source>
</evidence>
<evidence type="ECO:0000259" key="2">
    <source>
        <dbReference type="Pfam" id="PF13556"/>
    </source>
</evidence>
<dbReference type="EMBL" id="QXEC01000004">
    <property type="protein sequence ID" value="RIV39936.1"/>
    <property type="molecule type" value="Genomic_DNA"/>
</dbReference>
<dbReference type="OrthoDB" id="2973014at2"/>
<sequence length="594" mass="63117">MSRVFPTVREVLALDPVRHGAPRLVAGEAGLDRPVRWVHVTEVPDIATLLGGGELVLTTGIGLPADDAGLRAFIGDLAGVGVSGLVVELGRRYLSGVPRVMAAAAGRHGLPLVELRRATPFVRITEAVHALIVDAQLTELRATEEIHQRFTELSVEGADPDEVVRQAAELSGCPVVLENLSRQVLAYDPAGESAELLLDGWEQHSRRIRPTGRTAYDPDSGWLVTMVGARGEDWGRLLLRWPGSGGLGVGGDDLSGVDGTGTPPTRLTILVERAASTLALGRLIRRDAEGLERQIHRTLLTALLDRSRPVDEVALRARALGLVLDRRHLVGVVVRHRADSPTGDPGAGGEWGLADVDPGPARLRDLAEAVGQAMRDANLTALTSAVDDHAVGALLALPDAAGEDRALAAFAAALRRGRPDSRSVDAAARTGGPAYPGRPGGDAADAGLIVAAGSGVASLREAGRSLIEARQVAEAARRDRRDLAIFRLPHVGLAGLLHLLRDEPRLQTFVERELGALLAYDARHPREQLLGTLRAYLEQGRNKSAAAAAAHLSRPAFYERLARVARVLEADLDSVETCLSLHVALLALDTIRTP</sequence>
<feature type="domain" description="PucR C-terminal helix-turn-helix" evidence="2">
    <location>
        <begin position="529"/>
        <end position="587"/>
    </location>
</feature>
<accession>A0A418MYU7</accession>
<feature type="domain" description="Purine catabolism PurC-like" evidence="1">
    <location>
        <begin position="10"/>
        <end position="132"/>
    </location>
</feature>
<dbReference type="InterPro" id="IPR012914">
    <property type="entry name" value="PucR_dom"/>
</dbReference>
<dbReference type="Pfam" id="PF07905">
    <property type="entry name" value="PucR"/>
    <property type="match status" value="1"/>
</dbReference>
<name>A0A418MYU7_9ACTN</name>
<keyword evidence="4" id="KW-1185">Reference proteome</keyword>
<dbReference type="Proteomes" id="UP000283832">
    <property type="component" value="Unassembled WGS sequence"/>
</dbReference>
<dbReference type="Pfam" id="PF13556">
    <property type="entry name" value="HTH_30"/>
    <property type="match status" value="1"/>
</dbReference>
<evidence type="ECO:0000313" key="4">
    <source>
        <dbReference type="Proteomes" id="UP000283832"/>
    </source>
</evidence>
<evidence type="ECO:0000259" key="1">
    <source>
        <dbReference type="Pfam" id="PF07905"/>
    </source>
</evidence>
<comment type="caution">
    <text evidence="3">The sequence shown here is derived from an EMBL/GenBank/DDBJ whole genome shotgun (WGS) entry which is preliminary data.</text>
</comment>
<dbReference type="AlphaFoldDB" id="A0A418MYU7"/>
<gene>
    <name evidence="3" type="ORF">D2L64_06225</name>
</gene>
<dbReference type="InterPro" id="IPR025736">
    <property type="entry name" value="PucR_C-HTH_dom"/>
</dbReference>
<dbReference type="PANTHER" id="PTHR33744">
    <property type="entry name" value="CARBOHYDRATE DIACID REGULATOR"/>
    <property type="match status" value="1"/>
</dbReference>
<protein>
    <submittedName>
        <fullName evidence="3">PucR family transcriptional regulator</fullName>
    </submittedName>
</protein>
<dbReference type="PANTHER" id="PTHR33744:SF1">
    <property type="entry name" value="DNA-BINDING TRANSCRIPTIONAL ACTIVATOR ADER"/>
    <property type="match status" value="1"/>
</dbReference>
<dbReference type="InterPro" id="IPR042070">
    <property type="entry name" value="PucR_C-HTH_sf"/>
</dbReference>
<dbReference type="InterPro" id="IPR051448">
    <property type="entry name" value="CdaR-like_regulators"/>
</dbReference>
<dbReference type="RefSeq" id="WP_119573744.1">
    <property type="nucleotide sequence ID" value="NZ_QXEC01000004.1"/>
</dbReference>
<dbReference type="Gene3D" id="1.10.10.2840">
    <property type="entry name" value="PucR C-terminal helix-turn-helix domain"/>
    <property type="match status" value="1"/>
</dbReference>
<proteinExistence type="predicted"/>
<reference evidence="3 4" key="1">
    <citation type="submission" date="2018-08" db="EMBL/GenBank/DDBJ databases">
        <title>Jishengella sp. nov., isolated from a root of Azadirachta indica A. Juss. var. siamensis Valenton.</title>
        <authorList>
            <person name="Kuncharoen N."/>
            <person name="Tanasupawat S."/>
            <person name="Kudo T."/>
            <person name="Ohkuma M."/>
        </authorList>
    </citation>
    <scope>NUCLEOTIDE SEQUENCE [LARGE SCALE GENOMIC DNA]</scope>
    <source>
        <strain evidence="3 4">AZ1-13</strain>
    </source>
</reference>